<evidence type="ECO:0000259" key="3">
    <source>
        <dbReference type="Pfam" id="PF16344"/>
    </source>
</evidence>
<evidence type="ECO:0000313" key="5">
    <source>
        <dbReference type="Proteomes" id="UP000661715"/>
    </source>
</evidence>
<evidence type="ECO:0000313" key="4">
    <source>
        <dbReference type="EMBL" id="MBD0723774.1"/>
    </source>
</evidence>
<comment type="caution">
    <text evidence="4">The sequence shown here is derived from an EMBL/GenBank/DDBJ whole genome shotgun (WGS) entry which is preliminary data.</text>
</comment>
<dbReference type="InterPro" id="IPR012373">
    <property type="entry name" value="Ferrdict_sens_TM"/>
</dbReference>
<sequence length="390" mass="43809">MYQKKVFKELMEQFISGEITPEGKTMLLTMLDNPKYSEELNTILQENYDSVEIPSISPELTKKFIDELKKKMKTSSKTKETPVVNMLNWKKIAIAASIIVAIGIGTFTLFQKEAPSTSVITSKEKNDKAPGKSGAILTLSDGSKIVLDSVGNGVLANQNNTLVSKKNGKLVYKTSKNAQLAYNTMTTPRARQYNLELSDGTKVWLNASSSIMFPTSFAPNERKVILTGEAYFEVAKDKKRPFRVVVNNMLVNVLGTHFNINAYDDETSVNTTLLEGSVLITEKTKKVLLKPGQQAQKQKSGVITINDNVNIEAVMGWKNGVFYFEKASLQTVLRQLSRWYNVDVVFEKDIPERIFEGEIQRNLQLSQVLKILEKNKVHFKIDGNILRVIP</sequence>
<dbReference type="EMBL" id="NASZ01000001">
    <property type="protein sequence ID" value="MBD0723774.1"/>
    <property type="molecule type" value="Genomic_DNA"/>
</dbReference>
<feature type="transmembrane region" description="Helical" evidence="1">
    <location>
        <begin position="92"/>
        <end position="110"/>
    </location>
</feature>
<dbReference type="Pfam" id="PF16344">
    <property type="entry name" value="FecR_C"/>
    <property type="match status" value="1"/>
</dbReference>
<organism evidence="4 5">
    <name type="scientific">Flavobacterium pokkalii</name>
    <dbReference type="NCBI Taxonomy" id="1940408"/>
    <lineage>
        <taxon>Bacteria</taxon>
        <taxon>Pseudomonadati</taxon>
        <taxon>Bacteroidota</taxon>
        <taxon>Flavobacteriia</taxon>
        <taxon>Flavobacteriales</taxon>
        <taxon>Flavobacteriaceae</taxon>
        <taxon>Flavobacterium</taxon>
    </lineage>
</organism>
<protein>
    <recommendedName>
        <fullName evidence="6">FecR family protein</fullName>
    </recommendedName>
</protein>
<feature type="domain" description="Protein FecR C-terminal" evidence="3">
    <location>
        <begin position="322"/>
        <end position="385"/>
    </location>
</feature>
<reference evidence="4 5" key="1">
    <citation type="journal article" date="2020" name="Microbiol. Res.">
        <title>Flavobacterium pokkalii sp. nov., a novel plant growth promoting native rhizobacteria isolated from pokkali rice grown in coastal saline affected agricultural regions of southern India, Kerala.</title>
        <authorList>
            <person name="Menon R.R."/>
            <person name="Kumari S."/>
            <person name="Viver T."/>
            <person name="Rameshkumar N."/>
        </authorList>
    </citation>
    <scope>NUCLEOTIDE SEQUENCE [LARGE SCALE GENOMIC DNA]</scope>
    <source>
        <strain evidence="4 5">L1I52</strain>
    </source>
</reference>
<proteinExistence type="predicted"/>
<evidence type="ECO:0000259" key="2">
    <source>
        <dbReference type="Pfam" id="PF04773"/>
    </source>
</evidence>
<keyword evidence="1" id="KW-1133">Transmembrane helix</keyword>
<dbReference type="Gene3D" id="3.55.50.30">
    <property type="match status" value="1"/>
</dbReference>
<dbReference type="RefSeq" id="WP_188219377.1">
    <property type="nucleotide sequence ID" value="NZ_NASZ01000001.1"/>
</dbReference>
<feature type="domain" description="FecR protein" evidence="2">
    <location>
        <begin position="184"/>
        <end position="278"/>
    </location>
</feature>
<dbReference type="InterPro" id="IPR006860">
    <property type="entry name" value="FecR"/>
</dbReference>
<keyword evidence="1" id="KW-0472">Membrane</keyword>
<keyword evidence="1" id="KW-0812">Transmembrane</keyword>
<evidence type="ECO:0008006" key="6">
    <source>
        <dbReference type="Google" id="ProtNLM"/>
    </source>
</evidence>
<dbReference type="PANTHER" id="PTHR30273">
    <property type="entry name" value="PERIPLASMIC SIGNAL SENSOR AND SIGMA FACTOR ACTIVATOR FECR-RELATED"/>
    <property type="match status" value="1"/>
</dbReference>
<dbReference type="InterPro" id="IPR032508">
    <property type="entry name" value="FecR_C"/>
</dbReference>
<keyword evidence="5" id="KW-1185">Reference proteome</keyword>
<name>A0ABR7UM19_9FLAO</name>
<accession>A0ABR7UM19</accession>
<dbReference type="Gene3D" id="2.60.120.1440">
    <property type="match status" value="1"/>
</dbReference>
<gene>
    <name evidence="4" type="ORF">B6A10_01120</name>
</gene>
<dbReference type="PANTHER" id="PTHR30273:SF2">
    <property type="entry name" value="PROTEIN FECR"/>
    <property type="match status" value="1"/>
</dbReference>
<evidence type="ECO:0000256" key="1">
    <source>
        <dbReference type="SAM" id="Phobius"/>
    </source>
</evidence>
<dbReference type="Pfam" id="PF04773">
    <property type="entry name" value="FecR"/>
    <property type="match status" value="1"/>
</dbReference>
<dbReference type="Proteomes" id="UP000661715">
    <property type="component" value="Unassembled WGS sequence"/>
</dbReference>